<evidence type="ECO:0008006" key="5">
    <source>
        <dbReference type="Google" id="ProtNLM"/>
    </source>
</evidence>
<protein>
    <recommendedName>
        <fullName evidence="5">Secreted protein</fullName>
    </recommendedName>
</protein>
<keyword evidence="2" id="KW-0732">Signal</keyword>
<gene>
    <name evidence="3" type="ORF">SE16_02065</name>
</gene>
<organism evidence="3 4">
    <name type="scientific">Ardenticatena maritima</name>
    <dbReference type="NCBI Taxonomy" id="872965"/>
    <lineage>
        <taxon>Bacteria</taxon>
        <taxon>Bacillati</taxon>
        <taxon>Chloroflexota</taxon>
        <taxon>Ardenticatenia</taxon>
        <taxon>Ardenticatenales</taxon>
        <taxon>Ardenticatenaceae</taxon>
        <taxon>Ardenticatena</taxon>
    </lineage>
</organism>
<evidence type="ECO:0000256" key="1">
    <source>
        <dbReference type="SAM" id="MobiDB-lite"/>
    </source>
</evidence>
<comment type="caution">
    <text evidence="3">The sequence shown here is derived from an EMBL/GenBank/DDBJ whole genome shotgun (WGS) entry which is preliminary data.</text>
</comment>
<sequence>MRCAGAAAPFLPTAASPASAGTTPWGSTFTTPATTTPPSVASSSPTPSSPGRRPSGAEAVRWARSRAPQRFRRGCPRALGWWLFSSGVLSTHNKPPGKRQKMGRGWFGWRVVAKRLFSPHVGVC</sequence>
<dbReference type="EMBL" id="LGKN01000003">
    <property type="protein sequence ID" value="KPL89283.1"/>
    <property type="molecule type" value="Genomic_DNA"/>
</dbReference>
<feature type="compositionally biased region" description="Low complexity" evidence="1">
    <location>
        <begin position="1"/>
        <end position="57"/>
    </location>
</feature>
<dbReference type="AlphaFoldDB" id="A0A0P6YYL4"/>
<evidence type="ECO:0000313" key="3">
    <source>
        <dbReference type="EMBL" id="KPL89283.1"/>
    </source>
</evidence>
<proteinExistence type="predicted"/>
<name>A0A0P6YYL4_9CHLR</name>
<evidence type="ECO:0000256" key="2">
    <source>
        <dbReference type="SAM" id="SignalP"/>
    </source>
</evidence>
<feature type="region of interest" description="Disordered" evidence="1">
    <location>
        <begin position="1"/>
        <end position="63"/>
    </location>
</feature>
<feature type="signal peptide" evidence="2">
    <location>
        <begin position="1"/>
        <end position="20"/>
    </location>
</feature>
<dbReference type="Proteomes" id="UP000050502">
    <property type="component" value="Unassembled WGS sequence"/>
</dbReference>
<evidence type="ECO:0000313" key="4">
    <source>
        <dbReference type="Proteomes" id="UP000050502"/>
    </source>
</evidence>
<reference evidence="3 4" key="1">
    <citation type="submission" date="2015-07" db="EMBL/GenBank/DDBJ databases">
        <title>Whole genome sequence of Ardenticatena maritima DSM 23922.</title>
        <authorList>
            <person name="Hemp J."/>
            <person name="Ward L.M."/>
            <person name="Pace L.A."/>
            <person name="Fischer W.W."/>
        </authorList>
    </citation>
    <scope>NUCLEOTIDE SEQUENCE [LARGE SCALE GENOMIC DNA]</scope>
    <source>
        <strain evidence="3 4">110S</strain>
    </source>
</reference>
<feature type="chain" id="PRO_5006134032" description="Secreted protein" evidence="2">
    <location>
        <begin position="21"/>
        <end position="124"/>
    </location>
</feature>
<accession>A0A0P6YYL4</accession>